<proteinExistence type="inferred from homology"/>
<keyword evidence="5 13" id="KW-0375">Hydrogen ion transport</keyword>
<keyword evidence="7 13" id="KW-0406">Ion transport</keyword>
<feature type="chain" id="PRO_5045749360" description="ATP synthase subunit b" evidence="16">
    <location>
        <begin position="31"/>
        <end position="200"/>
    </location>
</feature>
<reference evidence="17 18" key="1">
    <citation type="submission" date="2022-03" db="EMBL/GenBank/DDBJ databases">
        <authorList>
            <person name="Koch H."/>
        </authorList>
    </citation>
    <scope>NUCLEOTIDE SEQUENCE [LARGE SCALE GENOMIC DNA]</scope>
    <source>
        <strain evidence="17 18">G1</strain>
    </source>
</reference>
<gene>
    <name evidence="13 17" type="primary">atpF</name>
    <name evidence="17" type="ORF">GEAMG1_2634</name>
</gene>
<evidence type="ECO:0000256" key="3">
    <source>
        <dbReference type="ARBA" id="ARBA00022547"/>
    </source>
</evidence>
<organism evidence="17 18">
    <name type="scientific">Trichlorobacter ammonificans</name>
    <dbReference type="NCBI Taxonomy" id="2916410"/>
    <lineage>
        <taxon>Bacteria</taxon>
        <taxon>Pseudomonadati</taxon>
        <taxon>Thermodesulfobacteriota</taxon>
        <taxon>Desulfuromonadia</taxon>
        <taxon>Geobacterales</taxon>
        <taxon>Geobacteraceae</taxon>
        <taxon>Trichlorobacter</taxon>
    </lineage>
</organism>
<evidence type="ECO:0000256" key="8">
    <source>
        <dbReference type="ARBA" id="ARBA00023136"/>
    </source>
</evidence>
<feature type="coiled-coil region" evidence="15">
    <location>
        <begin position="78"/>
        <end position="167"/>
    </location>
</feature>
<dbReference type="Pfam" id="PF00430">
    <property type="entry name" value="ATP-synt_B"/>
    <property type="match status" value="1"/>
</dbReference>
<evidence type="ECO:0000256" key="14">
    <source>
        <dbReference type="RuleBase" id="RU003848"/>
    </source>
</evidence>
<evidence type="ECO:0000256" key="4">
    <source>
        <dbReference type="ARBA" id="ARBA00022692"/>
    </source>
</evidence>
<dbReference type="PANTHER" id="PTHR34264">
    <property type="entry name" value="ATP SYNTHASE SUBUNIT B, CHLOROPLASTIC"/>
    <property type="match status" value="1"/>
</dbReference>
<keyword evidence="9 13" id="KW-0066">ATP synthesis</keyword>
<evidence type="ECO:0000256" key="15">
    <source>
        <dbReference type="SAM" id="Coils"/>
    </source>
</evidence>
<evidence type="ECO:0000256" key="1">
    <source>
        <dbReference type="ARBA" id="ARBA00022448"/>
    </source>
</evidence>
<keyword evidence="18" id="KW-1185">Reference proteome</keyword>
<dbReference type="Proteomes" id="UP001295463">
    <property type="component" value="Chromosome"/>
</dbReference>
<comment type="subunit">
    <text evidence="13">F-type ATPases have 2 components, F(1) - the catalytic core - and F(0) - the membrane proton channel. F(1) has five subunits: alpha(3), beta(3), gamma(1), delta(1), epsilon(1). F(0) has three main subunits: a(1), b(2) and c(10-14). The alpha and beta chains form an alternating ring which encloses part of the gamma chain. F(1) is attached to F(0) by a central stalk formed by the gamma and epsilon chains, while a peripheral stalk is formed by the delta and b chains.</text>
</comment>
<keyword evidence="8 13" id="KW-0472">Membrane</keyword>
<accession>A0ABN8HR47</accession>
<evidence type="ECO:0000256" key="12">
    <source>
        <dbReference type="ARBA" id="ARBA00037847"/>
    </source>
</evidence>
<feature type="transmembrane region" description="Helical" evidence="13">
    <location>
        <begin position="46"/>
        <end position="65"/>
    </location>
</feature>
<evidence type="ECO:0000256" key="6">
    <source>
        <dbReference type="ARBA" id="ARBA00022989"/>
    </source>
</evidence>
<evidence type="ECO:0000256" key="11">
    <source>
        <dbReference type="ARBA" id="ARBA00025614"/>
    </source>
</evidence>
<comment type="similarity">
    <text evidence="13 14">Belongs to the ATPase B chain family.</text>
</comment>
<keyword evidence="1 13" id="KW-0813">Transport</keyword>
<evidence type="ECO:0000256" key="7">
    <source>
        <dbReference type="ARBA" id="ARBA00023065"/>
    </source>
</evidence>
<dbReference type="InterPro" id="IPR002146">
    <property type="entry name" value="ATP_synth_b/b'su_bac/chlpt"/>
</dbReference>
<evidence type="ECO:0000256" key="16">
    <source>
        <dbReference type="SAM" id="SignalP"/>
    </source>
</evidence>
<comment type="function">
    <text evidence="10 13">F(1)F(0) ATP synthase produces ATP from ADP in the presence of a proton or sodium gradient. F-type ATPases consist of two structural domains, F(1) containing the extramembraneous catalytic core and F(0) containing the membrane proton channel, linked together by a central stalk and a peripheral stalk. During catalysis, ATP synthesis in the catalytic domain of F(1) is coupled via a rotary mechanism of the central stalk subunits to proton translocation.</text>
</comment>
<keyword evidence="2 13" id="KW-1003">Cell membrane</keyword>
<comment type="subcellular location">
    <subcellularLocation>
        <location evidence="13">Cell membrane</location>
        <topology evidence="13">Single-pass membrane protein</topology>
    </subcellularLocation>
    <subcellularLocation>
        <location evidence="12">Endomembrane system</location>
        <topology evidence="12">Single-pass membrane protein</topology>
    </subcellularLocation>
</comment>
<dbReference type="PANTHER" id="PTHR34264:SF3">
    <property type="entry name" value="ATP SYNTHASE SUBUNIT B, CHLOROPLASTIC"/>
    <property type="match status" value="1"/>
</dbReference>
<evidence type="ECO:0000313" key="18">
    <source>
        <dbReference type="Proteomes" id="UP001295463"/>
    </source>
</evidence>
<evidence type="ECO:0000256" key="9">
    <source>
        <dbReference type="ARBA" id="ARBA00023310"/>
    </source>
</evidence>
<evidence type="ECO:0000313" key="17">
    <source>
        <dbReference type="EMBL" id="CAH2032470.1"/>
    </source>
</evidence>
<evidence type="ECO:0000256" key="5">
    <source>
        <dbReference type="ARBA" id="ARBA00022781"/>
    </source>
</evidence>
<keyword evidence="16" id="KW-0732">Signal</keyword>
<keyword evidence="4 13" id="KW-0812">Transmembrane</keyword>
<dbReference type="RefSeq" id="WP_374215763.1">
    <property type="nucleotide sequence ID" value="NZ_OW150024.1"/>
</dbReference>
<evidence type="ECO:0000256" key="13">
    <source>
        <dbReference type="HAMAP-Rule" id="MF_01398"/>
    </source>
</evidence>
<keyword evidence="3 13" id="KW-0138">CF(0)</keyword>
<keyword evidence="6 13" id="KW-1133">Transmembrane helix</keyword>
<keyword evidence="15" id="KW-0175">Coiled coil</keyword>
<protein>
    <recommendedName>
        <fullName evidence="13">ATP synthase subunit b</fullName>
    </recommendedName>
    <alternativeName>
        <fullName evidence="13">ATP synthase F(0) sector subunit b</fullName>
    </alternativeName>
    <alternativeName>
        <fullName evidence="13">ATPase subunit I</fullName>
    </alternativeName>
    <alternativeName>
        <fullName evidence="13">F-type ATPase subunit b</fullName>
        <shortName evidence="13">F-ATPase subunit b</shortName>
    </alternativeName>
</protein>
<feature type="signal peptide" evidence="16">
    <location>
        <begin position="1"/>
        <end position="30"/>
    </location>
</feature>
<evidence type="ECO:0000256" key="10">
    <source>
        <dbReference type="ARBA" id="ARBA00025198"/>
    </source>
</evidence>
<dbReference type="HAMAP" id="MF_01398">
    <property type="entry name" value="ATP_synth_b_bprime"/>
    <property type="match status" value="1"/>
</dbReference>
<comment type="function">
    <text evidence="11">Component of the F(0) channel, it forms part of the peripheral stalk, linking F(1) to F(0). The b'-subunit is a diverged and duplicated form of b found in plants and photosynthetic bacteria.</text>
</comment>
<evidence type="ECO:0000256" key="2">
    <source>
        <dbReference type="ARBA" id="ARBA00022475"/>
    </source>
</evidence>
<name>A0ABN8HR47_9BACT</name>
<dbReference type="EMBL" id="OW150024">
    <property type="protein sequence ID" value="CAH2032470.1"/>
    <property type="molecule type" value="Genomic_DNA"/>
</dbReference>
<sequence>MLMLNGRRIQKFCAALVALSPLLLASVAFAAGGGDHHADSGALIKDFIWRVVNFVILVGIVVWALKKANLKGSLAERQAAIEKNLREARAARDAAEAKLVEYTGKLDKANQEIEQLRAAMLQDAEAEKQRIVAEAREAAAKIAAQAAQSAEQEVVKARAALRAEAAQLAVELAAGRLSGAVQKADHDRFVQDYLGKVGQL</sequence>